<evidence type="ECO:0000256" key="1">
    <source>
        <dbReference type="SAM" id="SignalP"/>
    </source>
</evidence>
<keyword evidence="4" id="KW-1185">Reference proteome</keyword>
<reference evidence="4" key="1">
    <citation type="journal article" date="2019" name="Int. J. Syst. Evol. Microbiol.">
        <title>The Global Catalogue of Microorganisms (GCM) 10K type strain sequencing project: providing services to taxonomists for standard genome sequencing and annotation.</title>
        <authorList>
            <consortium name="The Broad Institute Genomics Platform"/>
            <consortium name="The Broad Institute Genome Sequencing Center for Infectious Disease"/>
            <person name="Wu L."/>
            <person name="Ma J."/>
        </authorList>
    </citation>
    <scope>NUCLEOTIDE SEQUENCE [LARGE SCALE GENOMIC DNA]</scope>
    <source>
        <strain evidence="4">JCM 16929</strain>
    </source>
</reference>
<protein>
    <recommendedName>
        <fullName evidence="2">Cupin type-2 domain-containing protein</fullName>
    </recommendedName>
</protein>
<proteinExistence type="predicted"/>
<keyword evidence="1" id="KW-0732">Signal</keyword>
<comment type="caution">
    <text evidence="3">The sequence shown here is derived from an EMBL/GenBank/DDBJ whole genome shotgun (WGS) entry which is preliminary data.</text>
</comment>
<evidence type="ECO:0000259" key="2">
    <source>
        <dbReference type="Pfam" id="PF07883"/>
    </source>
</evidence>
<feature type="chain" id="PRO_5046534577" description="Cupin type-2 domain-containing protein" evidence="1">
    <location>
        <begin position="29"/>
        <end position="164"/>
    </location>
</feature>
<dbReference type="EMBL" id="BAABAB010000010">
    <property type="protein sequence ID" value="GAA3616174.1"/>
    <property type="molecule type" value="Genomic_DNA"/>
</dbReference>
<accession>A0ABP6ZPK2</accession>
<dbReference type="InterPro" id="IPR011051">
    <property type="entry name" value="RmlC_Cupin_sf"/>
</dbReference>
<evidence type="ECO:0000313" key="3">
    <source>
        <dbReference type="EMBL" id="GAA3616174.1"/>
    </source>
</evidence>
<evidence type="ECO:0000313" key="4">
    <source>
        <dbReference type="Proteomes" id="UP001501490"/>
    </source>
</evidence>
<gene>
    <name evidence="3" type="ORF">GCM10022236_17910</name>
</gene>
<dbReference type="Proteomes" id="UP001501490">
    <property type="component" value="Unassembled WGS sequence"/>
</dbReference>
<dbReference type="Pfam" id="PF07883">
    <property type="entry name" value="Cupin_2"/>
    <property type="match status" value="1"/>
</dbReference>
<dbReference type="Gene3D" id="2.60.120.10">
    <property type="entry name" value="Jelly Rolls"/>
    <property type="match status" value="1"/>
</dbReference>
<dbReference type="InterPro" id="IPR014710">
    <property type="entry name" value="RmlC-like_jellyroll"/>
</dbReference>
<dbReference type="RefSeq" id="WP_344803530.1">
    <property type="nucleotide sequence ID" value="NZ_BAABAB010000010.1"/>
</dbReference>
<dbReference type="InterPro" id="IPR013096">
    <property type="entry name" value="Cupin_2"/>
</dbReference>
<sequence>MRTVRAASVALGVSLGLVLCGMAAGAAADPVPAADPPPAPGATDIWAGTLPGPAKAKQDGVTLRTKGDTTVRMFTLTYPAGSDSGWHAHPGIVVAVVRSGTVVRQAGCRIETFSAGDSFTEVGPHDVRNLGTGPAVLSITQVFPVGDQPRLPADPPVCRPHPHR</sequence>
<organism evidence="3 4">
    <name type="scientific">Microlunatus ginsengisoli</name>
    <dbReference type="NCBI Taxonomy" id="363863"/>
    <lineage>
        <taxon>Bacteria</taxon>
        <taxon>Bacillati</taxon>
        <taxon>Actinomycetota</taxon>
        <taxon>Actinomycetes</taxon>
        <taxon>Propionibacteriales</taxon>
        <taxon>Propionibacteriaceae</taxon>
        <taxon>Microlunatus</taxon>
    </lineage>
</organism>
<dbReference type="SUPFAM" id="SSF51182">
    <property type="entry name" value="RmlC-like cupins"/>
    <property type="match status" value="1"/>
</dbReference>
<name>A0ABP6ZPK2_9ACTN</name>
<feature type="signal peptide" evidence="1">
    <location>
        <begin position="1"/>
        <end position="28"/>
    </location>
</feature>
<feature type="domain" description="Cupin type-2" evidence="2">
    <location>
        <begin position="76"/>
        <end position="137"/>
    </location>
</feature>